<dbReference type="RefSeq" id="WP_230754670.1">
    <property type="nucleotide sequence ID" value="NZ_JAINWA010000001.1"/>
</dbReference>
<evidence type="ECO:0008006" key="5">
    <source>
        <dbReference type="Google" id="ProtNLM"/>
    </source>
</evidence>
<evidence type="ECO:0000256" key="2">
    <source>
        <dbReference type="SAM" id="SignalP"/>
    </source>
</evidence>
<gene>
    <name evidence="3" type="ORF">K7J14_06925</name>
</gene>
<keyword evidence="2" id="KW-0732">Signal</keyword>
<feature type="signal peptide" evidence="2">
    <location>
        <begin position="1"/>
        <end position="24"/>
    </location>
</feature>
<reference evidence="3" key="1">
    <citation type="submission" date="2021-08" db="EMBL/GenBank/DDBJ databases">
        <title>Comparative analyses of Brucepasteria parasyntrophica and Teretinema zuelzerae.</title>
        <authorList>
            <person name="Song Y."/>
            <person name="Brune A."/>
        </authorList>
    </citation>
    <scope>NUCLEOTIDE SEQUENCE</scope>
    <source>
        <strain evidence="3">DSM 1903</strain>
    </source>
</reference>
<keyword evidence="1" id="KW-0175">Coiled coil</keyword>
<feature type="coiled-coil region" evidence="1">
    <location>
        <begin position="184"/>
        <end position="211"/>
    </location>
</feature>
<proteinExistence type="predicted"/>
<feature type="chain" id="PRO_5041942145" description="P-type conjugative transfer protein TrbJ" evidence="2">
    <location>
        <begin position="25"/>
        <end position="259"/>
    </location>
</feature>
<evidence type="ECO:0000313" key="4">
    <source>
        <dbReference type="Proteomes" id="UP001198163"/>
    </source>
</evidence>
<comment type="caution">
    <text evidence="3">The sequence shown here is derived from an EMBL/GenBank/DDBJ whole genome shotgun (WGS) entry which is preliminary data.</text>
</comment>
<dbReference type="AlphaFoldDB" id="A0AAE3EHD8"/>
<name>A0AAE3EHD8_9SPIR</name>
<organism evidence="3 4">
    <name type="scientific">Teretinema zuelzerae</name>
    <dbReference type="NCBI Taxonomy" id="156"/>
    <lineage>
        <taxon>Bacteria</taxon>
        <taxon>Pseudomonadati</taxon>
        <taxon>Spirochaetota</taxon>
        <taxon>Spirochaetia</taxon>
        <taxon>Spirochaetales</taxon>
        <taxon>Treponemataceae</taxon>
        <taxon>Teretinema</taxon>
    </lineage>
</organism>
<dbReference type="Proteomes" id="UP001198163">
    <property type="component" value="Unassembled WGS sequence"/>
</dbReference>
<evidence type="ECO:0000256" key="1">
    <source>
        <dbReference type="SAM" id="Coils"/>
    </source>
</evidence>
<sequence length="259" mass="29323">MKNTVLRVVHGVCLLVFFCSPLRANAPVIDMAHILETVHNGYQMYQSVLNSIKQVEYAYVTTQAQLKQLQQLDMSEIKSFSDAVSYVDKQIDFVRKTENRFKAISVEVGGKKVPISQFYRLPGEAIDMVENDMTSDMSDWEKARAWSHYGLNPANYAYAVAWKGRINEAAKQMTVIGDVIEENNKVAAQEMDAIMKEAEKSESNLAVLQSLTALMQILIGQQMEANRINALNVRYQADKDIAADMPVQQKGRFSKDWIE</sequence>
<protein>
    <recommendedName>
        <fullName evidence="5">P-type conjugative transfer protein TrbJ</fullName>
    </recommendedName>
</protein>
<keyword evidence="4" id="KW-1185">Reference proteome</keyword>
<dbReference type="EMBL" id="JAINWA010000001">
    <property type="protein sequence ID" value="MCD1654436.1"/>
    <property type="molecule type" value="Genomic_DNA"/>
</dbReference>
<evidence type="ECO:0000313" key="3">
    <source>
        <dbReference type="EMBL" id="MCD1654436.1"/>
    </source>
</evidence>
<accession>A0AAE3EHD8</accession>